<evidence type="ECO:0000313" key="4">
    <source>
        <dbReference type="EMBL" id="TMM63800.1"/>
    </source>
</evidence>
<dbReference type="PANTHER" id="PTHR21525">
    <property type="entry name" value="MOTILE SPERM PROTEIN"/>
    <property type="match status" value="1"/>
</dbReference>
<evidence type="ECO:0000259" key="3">
    <source>
        <dbReference type="Pfam" id="PF10145"/>
    </source>
</evidence>
<gene>
    <name evidence="4" type="ORF">FEF10_11150</name>
</gene>
<dbReference type="NCBIfam" id="TIGR01760">
    <property type="entry name" value="tape_meas_TP901"/>
    <property type="match status" value="1"/>
</dbReference>
<name>A0ABY2VIW7_9PSED</name>
<dbReference type="PANTHER" id="PTHR21525:SF9">
    <property type="entry name" value="CHANNEL_COLICIN DOMAIN-CONTAINING PROTEIN"/>
    <property type="match status" value="1"/>
</dbReference>
<protein>
    <submittedName>
        <fullName evidence="4">Phage tail tape measure protein</fullName>
    </submittedName>
</protein>
<dbReference type="RefSeq" id="WP_011060332.1">
    <property type="nucleotide sequence ID" value="NZ_CP022097.2"/>
</dbReference>
<accession>A0ABY2VIW7</accession>
<organism evidence="4 5">
    <name type="scientific">Pseudomonas protegens</name>
    <dbReference type="NCBI Taxonomy" id="380021"/>
    <lineage>
        <taxon>Bacteria</taxon>
        <taxon>Pseudomonadati</taxon>
        <taxon>Pseudomonadota</taxon>
        <taxon>Gammaproteobacteria</taxon>
        <taxon>Pseudomonadales</taxon>
        <taxon>Pseudomonadaceae</taxon>
        <taxon>Pseudomonas</taxon>
    </lineage>
</organism>
<proteinExistence type="predicted"/>
<sequence length="855" mass="88148">MASKLALGLVIGGAVSSTVGAAFKTVEGRIKKLEEQGNKAKVLKNTIGETMRLRDEWRRAHETGAASAAGLLRKLEGNLTSLQKQGIQVNKLRQEYQALGRVARGADLQLKGHQQIQQGKEGLKSSIGQAVAGVGAVAIPTKISADYQAIIRDIAIKADVANKPQEAQLTRTIIQTSQDTGMGRNDVAELVNQLVGAGMELDKALSYAPVAAKFAVGQGSGGEDTAKMIQALEQNAKISDPKVMEKALEAIAMQGQAGSFEASDMARWFPQLLAGMGKMEITGMDAVSQLGSMLQVQMKTAGGSDEAANNLKNWMEKIGSGEVVKAYKDAGIDYQASLSTGVQKGMSTLESSFELAMRYIKATDPAKAAKMAEAQAKISKEADPAKAKAMLNALEQSLRTGNLFSDMQVKAALTAYSQNRELYEQLKKDSLSAKGILDKNLAERRETSSQLWAETAHAMNDGMRAVGDALRPATDAVAKHITTVARSLTGLAEKAPPLVMGITALGAGLVALKSVVSAFKIGKGLLNVARGSLMGNPNVIQRVFVTNAGGLGGGDYDVDGGKDKKGGKGGRGSRAGRAGRGRLGSVGRALRNVFSRGGVGTVAKGAVGLGSAALKGTGSLLKGLAPVVKGGAFLSVLGAGLKAADIYQNAKTKDEKAEGYGGAAGGLAGALVGTKMGLAAGAAIGSVVPGLGTAIGGAIGAAIGGTVGYLGGDALGSFAGKSMFGSDESLKRMPAAGPLMLANAGKDIPPVLGDIAKSFKTGQTPPVMGQVVRSMGAATPASVVPSMLKAPDPAKSVAPKVDQQFTFAPTVPITVQGDVKDPAQVAREVEPHLRRMFDEFSRQAAARQLSDEPHV</sequence>
<dbReference type="Proteomes" id="UP000310095">
    <property type="component" value="Unassembled WGS sequence"/>
</dbReference>
<evidence type="ECO:0000256" key="1">
    <source>
        <dbReference type="SAM" id="MobiDB-lite"/>
    </source>
</evidence>
<evidence type="ECO:0000313" key="5">
    <source>
        <dbReference type="Proteomes" id="UP000310095"/>
    </source>
</evidence>
<comment type="caution">
    <text evidence="4">The sequence shown here is derived from an EMBL/GenBank/DDBJ whole genome shotgun (WGS) entry which is preliminary data.</text>
</comment>
<feature type="region of interest" description="Disordered" evidence="1">
    <location>
        <begin position="556"/>
        <end position="581"/>
    </location>
</feature>
<feature type="chain" id="PRO_5047311304" evidence="2">
    <location>
        <begin position="22"/>
        <end position="855"/>
    </location>
</feature>
<dbReference type="InterPro" id="IPR010090">
    <property type="entry name" value="Phage_tape_meas"/>
</dbReference>
<dbReference type="EMBL" id="VAVY01000002">
    <property type="protein sequence ID" value="TMM63800.1"/>
    <property type="molecule type" value="Genomic_DNA"/>
</dbReference>
<keyword evidence="2" id="KW-0732">Signal</keyword>
<feature type="signal peptide" evidence="2">
    <location>
        <begin position="1"/>
        <end position="21"/>
    </location>
</feature>
<feature type="domain" description="Phage tail tape measure protein" evidence="3">
    <location>
        <begin position="172"/>
        <end position="373"/>
    </location>
</feature>
<evidence type="ECO:0000256" key="2">
    <source>
        <dbReference type="SAM" id="SignalP"/>
    </source>
</evidence>
<dbReference type="Pfam" id="PF10145">
    <property type="entry name" value="PhageMin_Tail"/>
    <property type="match status" value="1"/>
</dbReference>
<reference evidence="4 5" key="1">
    <citation type="submission" date="2019-05" db="EMBL/GenBank/DDBJ databases">
        <title>Identification and Biocontrol Activity Analysis of Biocontrol Strain PF-1 Based on Genome-wide Data.</title>
        <authorList>
            <person name="Qi J."/>
        </authorList>
    </citation>
    <scope>NUCLEOTIDE SEQUENCE [LARGE SCALE GENOMIC DNA]</scope>
    <source>
        <strain evidence="4 5">PF-1</strain>
    </source>
</reference>
<keyword evidence="5" id="KW-1185">Reference proteome</keyword>